<dbReference type="PRINTS" id="PR00791">
    <property type="entry name" value="PEPDIPTASEA"/>
</dbReference>
<dbReference type="PROSITE" id="PS51257">
    <property type="entry name" value="PROKAR_LIPOPROTEIN"/>
    <property type="match status" value="1"/>
</dbReference>
<evidence type="ECO:0000313" key="12">
    <source>
        <dbReference type="Proteomes" id="UP000295341"/>
    </source>
</evidence>
<feature type="binding site" evidence="6">
    <location>
        <position position="564"/>
    </location>
    <ligand>
        <name>chloride</name>
        <dbReference type="ChEBI" id="CHEBI:17996"/>
        <label>1</label>
    </ligand>
</feature>
<dbReference type="GO" id="GO:0006508">
    <property type="term" value="P:proteolysis"/>
    <property type="evidence" value="ECO:0007669"/>
    <property type="project" value="InterPro"/>
</dbReference>
<feature type="binding site" evidence="10">
    <location>
        <position position="454"/>
    </location>
    <ligand>
        <name>Zn(2+)</name>
        <dbReference type="ChEBI" id="CHEBI:29105"/>
        <label>2</label>
        <note>catalytic</note>
    </ligand>
</feature>
<evidence type="ECO:0000256" key="4">
    <source>
        <dbReference type="PIRSR" id="PIRSR601548-1"/>
    </source>
</evidence>
<dbReference type="SUPFAM" id="SSF55486">
    <property type="entry name" value="Metalloproteases ('zincins'), catalytic domain"/>
    <property type="match status" value="1"/>
</dbReference>
<feature type="disulfide bond" evidence="8">
    <location>
        <begin position="580"/>
        <end position="592"/>
    </location>
</feature>
<keyword evidence="12" id="KW-1185">Reference proteome</keyword>
<feature type="binding site" evidence="10">
    <location>
        <position position="426"/>
    </location>
    <ligand>
        <name>Zn(2+)</name>
        <dbReference type="ChEBI" id="CHEBI:29105"/>
        <label>2</label>
        <note>catalytic</note>
    </ligand>
</feature>
<organism evidence="11 12">
    <name type="scientific">Panacagrimonas perspica</name>
    <dbReference type="NCBI Taxonomy" id="381431"/>
    <lineage>
        <taxon>Bacteria</taxon>
        <taxon>Pseudomonadati</taxon>
        <taxon>Pseudomonadota</taxon>
        <taxon>Gammaproteobacteria</taxon>
        <taxon>Nevskiales</taxon>
        <taxon>Nevskiaceae</taxon>
        <taxon>Panacagrimonas</taxon>
    </lineage>
</organism>
<dbReference type="GO" id="GO:0008241">
    <property type="term" value="F:peptidyl-dipeptidase activity"/>
    <property type="evidence" value="ECO:0007669"/>
    <property type="project" value="InterPro"/>
</dbReference>
<keyword evidence="7" id="KW-0479">Metal-binding</keyword>
<evidence type="ECO:0000256" key="8">
    <source>
        <dbReference type="PIRSR" id="PIRSR601548-4"/>
    </source>
</evidence>
<dbReference type="GO" id="GO:0016020">
    <property type="term" value="C:membrane"/>
    <property type="evidence" value="ECO:0007669"/>
    <property type="project" value="InterPro"/>
</dbReference>
<dbReference type="PROSITE" id="PS52011">
    <property type="entry name" value="PEPTIDASE_M2"/>
    <property type="match status" value="1"/>
</dbReference>
<dbReference type="RefSeq" id="WP_133882291.1">
    <property type="nucleotide sequence ID" value="NZ_MWIN01000018.1"/>
</dbReference>
<evidence type="ECO:0000256" key="10">
    <source>
        <dbReference type="PIRSR" id="PIRSR601548-8"/>
    </source>
</evidence>
<evidence type="ECO:0000256" key="2">
    <source>
        <dbReference type="ARBA" id="ARBA00023157"/>
    </source>
</evidence>
<accession>A0A4S3K3T5</accession>
<dbReference type="InterPro" id="IPR001548">
    <property type="entry name" value="Peptidase_M2"/>
</dbReference>
<feature type="disulfide bond" evidence="8">
    <location>
        <begin position="395"/>
        <end position="413"/>
    </location>
</feature>
<name>A0A4S3K3T5_9GAMM</name>
<keyword evidence="2 8" id="KW-1015">Disulfide bond</keyword>
<dbReference type="FunFam" id="1.10.1370.30:FF:000005">
    <property type="entry name" value="Angiotensin-converting enzyme"/>
    <property type="match status" value="1"/>
</dbReference>
<evidence type="ECO:0000256" key="6">
    <source>
        <dbReference type="PIRSR" id="PIRSR601548-2"/>
    </source>
</evidence>
<sequence>MMKSSFAIATGVGLLFLAACNGPKESADAAAAPAPVPAAAAKPGTTAADADALVAEVDKYAVDNAARLGAAFWIAQTYITDDAQLLAANATEEQLEFQSAKAEEAKRFNDTPGLSPETARALTLIKLGPTMPAPSDPAKRKELAAIAAKMDANYGAGQWCRPNAAGQEECLKLQQIEKIVDNVELKNTPAQIEAAWNGWHQTSRPIRKDYQRFTELMNEGASQLGFKDTGELWRGGYDMSPAEFDAEVERLWGQVKPMYDDLHCLVRDKLNKKYGDAVVPKDGLIPAHLLGNMWAQQWSNLYPLLEPYPGQDSLDVSSALKAQRDAEYKTLLAAFKGKPTPSDIAELEHKADAAQAVKMAKVAEDFYVSLGFPKLPESFWAKSLLVQPRDRDVVCHASAWDMNLKGDVRIKQCIEPDEEELTTIHHELGHIYYYLSYNHLRPVFQSGAHDGFHEAIGDTITLSLTPEHLKKIGLVKSVQKNDKATINSQMKLALDKIVFLPWGKLVDQWRWKVFSGQIKPEDYNAGWWKLREQYQGVSPPNARSEDDFDPGAKYHIPGNTPYTRYFLSFVLQFQFQKALCDASGFKGPLSECDVYGNAEAGKRFIEMLALGSSQPWPDTLEKLTGTRKMDASAIIEYFTPLIAYMKEQNQGKSCGWKVPEDAPAAAAAAPAT</sequence>
<feature type="binding site" evidence="7">
    <location>
        <position position="426"/>
    </location>
    <ligand>
        <name>Zn(2+)</name>
        <dbReference type="ChEBI" id="CHEBI:29105"/>
        <label>1</label>
        <note>catalytic</note>
    </ligand>
</feature>
<evidence type="ECO:0000313" key="11">
    <source>
        <dbReference type="EMBL" id="TDU28766.1"/>
    </source>
</evidence>
<feature type="active site" description="Proton acceptor 2" evidence="9">
    <location>
        <position position="427"/>
    </location>
</feature>
<dbReference type="PANTHER" id="PTHR10514:SF27">
    <property type="entry name" value="ANGIOTENSIN-CONVERTING ENZYME"/>
    <property type="match status" value="1"/>
</dbReference>
<feature type="binding site" evidence="6">
    <location>
        <position position="237"/>
    </location>
    <ligand>
        <name>chloride</name>
        <dbReference type="ChEBI" id="CHEBI:17996"/>
        <label>1</label>
    </ligand>
</feature>
<feature type="binding site" evidence="10">
    <location>
        <position position="430"/>
    </location>
    <ligand>
        <name>Zn(2+)</name>
        <dbReference type="ChEBI" id="CHEBI:29105"/>
        <label>2</label>
        <note>catalytic</note>
    </ligand>
</feature>
<dbReference type="PANTHER" id="PTHR10514">
    <property type="entry name" value="ANGIOTENSIN-CONVERTING ENZYME"/>
    <property type="match status" value="1"/>
</dbReference>
<proteinExistence type="predicted"/>
<dbReference type="GO" id="GO:0008237">
    <property type="term" value="F:metallopeptidase activity"/>
    <property type="evidence" value="ECO:0007669"/>
    <property type="project" value="InterPro"/>
</dbReference>
<feature type="active site" description="Proton acceptor 1" evidence="4">
    <location>
        <position position="427"/>
    </location>
</feature>
<keyword evidence="3 5" id="KW-0325">Glycoprotein</keyword>
<dbReference type="AlphaFoldDB" id="A0A4S3K3T5"/>
<dbReference type="Gene3D" id="1.10.1370.30">
    <property type="match status" value="1"/>
</dbReference>
<keyword evidence="7" id="KW-0862">Zinc</keyword>
<reference evidence="11 12" key="1">
    <citation type="submission" date="2019-03" db="EMBL/GenBank/DDBJ databases">
        <title>Genomic Encyclopedia of Type Strains, Phase IV (KMG-IV): sequencing the most valuable type-strain genomes for metagenomic binning, comparative biology and taxonomic classification.</title>
        <authorList>
            <person name="Goeker M."/>
        </authorList>
    </citation>
    <scope>NUCLEOTIDE SEQUENCE [LARGE SCALE GENOMIC DNA]</scope>
    <source>
        <strain evidence="11 12">DSM 26377</strain>
    </source>
</reference>
<evidence type="ECO:0000256" key="3">
    <source>
        <dbReference type="ARBA" id="ARBA00023180"/>
    </source>
</evidence>
<keyword evidence="1" id="KW-0732">Signal</keyword>
<evidence type="ECO:0000256" key="1">
    <source>
        <dbReference type="ARBA" id="ARBA00022729"/>
    </source>
</evidence>
<dbReference type="Proteomes" id="UP000295341">
    <property type="component" value="Unassembled WGS sequence"/>
</dbReference>
<feature type="binding site" evidence="7">
    <location>
        <position position="454"/>
    </location>
    <ligand>
        <name>Zn(2+)</name>
        <dbReference type="ChEBI" id="CHEBI:29105"/>
        <label>1</label>
        <note>catalytic</note>
    </ligand>
</feature>
<feature type="glycosylation site" description="N-linked (GlcNAc...) asparagine; partial" evidence="5">
    <location>
        <position position="163"/>
    </location>
</feature>
<feature type="binding site" evidence="7">
    <location>
        <position position="430"/>
    </location>
    <ligand>
        <name>Zn(2+)</name>
        <dbReference type="ChEBI" id="CHEBI:29105"/>
        <label>1</label>
        <note>catalytic</note>
    </ligand>
</feature>
<dbReference type="OrthoDB" id="5241329at2"/>
<evidence type="ECO:0000256" key="7">
    <source>
        <dbReference type="PIRSR" id="PIRSR601548-3"/>
    </source>
</evidence>
<comment type="caution">
    <text evidence="11">The sequence shown here is derived from an EMBL/GenBank/DDBJ whole genome shotgun (WGS) entry which is preliminary data.</text>
</comment>
<dbReference type="Pfam" id="PF01401">
    <property type="entry name" value="Peptidase_M2"/>
    <property type="match status" value="1"/>
</dbReference>
<protein>
    <submittedName>
        <fullName evidence="11">Peptidyl-dipeptidase A</fullName>
    </submittedName>
</protein>
<feature type="disulfide bond" evidence="8">
    <location>
        <begin position="160"/>
        <end position="170"/>
    </location>
</feature>
<evidence type="ECO:0000256" key="5">
    <source>
        <dbReference type="PIRSR" id="PIRSR601548-10"/>
    </source>
</evidence>
<evidence type="ECO:0000256" key="9">
    <source>
        <dbReference type="PIRSR" id="PIRSR601548-6"/>
    </source>
</evidence>
<gene>
    <name evidence="11" type="ORF">DFR24_3141</name>
</gene>
<feature type="active site" description="Proton donor 2" evidence="9">
    <location>
        <position position="555"/>
    </location>
</feature>
<dbReference type="CDD" id="cd06461">
    <property type="entry name" value="M2_ACE"/>
    <property type="match status" value="1"/>
</dbReference>
<feature type="active site" description="Proton donor 1" evidence="4">
    <location>
        <position position="555"/>
    </location>
</feature>
<dbReference type="EMBL" id="SOBT01000009">
    <property type="protein sequence ID" value="TDU28766.1"/>
    <property type="molecule type" value="Genomic_DNA"/>
</dbReference>